<dbReference type="EMBL" id="BONZ01000013">
    <property type="protein sequence ID" value="GIH12981.1"/>
    <property type="molecule type" value="Genomic_DNA"/>
</dbReference>
<dbReference type="NCBIfam" id="NF038083">
    <property type="entry name" value="CU044_5270_fam"/>
    <property type="match status" value="1"/>
</dbReference>
<keyword evidence="2" id="KW-1185">Reference proteome</keyword>
<organism evidence="1 2">
    <name type="scientific">Rugosimonospora africana</name>
    <dbReference type="NCBI Taxonomy" id="556532"/>
    <lineage>
        <taxon>Bacteria</taxon>
        <taxon>Bacillati</taxon>
        <taxon>Actinomycetota</taxon>
        <taxon>Actinomycetes</taxon>
        <taxon>Micromonosporales</taxon>
        <taxon>Micromonosporaceae</taxon>
        <taxon>Rugosimonospora</taxon>
    </lineage>
</organism>
<evidence type="ECO:0008006" key="3">
    <source>
        <dbReference type="Google" id="ProtNLM"/>
    </source>
</evidence>
<name>A0A8J3QPW3_9ACTN</name>
<accession>A0A8J3QPW3</accession>
<reference evidence="1" key="1">
    <citation type="submission" date="2021-01" db="EMBL/GenBank/DDBJ databases">
        <title>Whole genome shotgun sequence of Rugosimonospora africana NBRC 104875.</title>
        <authorList>
            <person name="Komaki H."/>
            <person name="Tamura T."/>
        </authorList>
    </citation>
    <scope>NUCLEOTIDE SEQUENCE</scope>
    <source>
        <strain evidence="1">NBRC 104875</strain>
    </source>
</reference>
<dbReference type="InterPro" id="IPR047789">
    <property type="entry name" value="CU044_5270-like"/>
</dbReference>
<dbReference type="AlphaFoldDB" id="A0A8J3QPW3"/>
<dbReference type="Proteomes" id="UP000642748">
    <property type="component" value="Unassembled WGS sequence"/>
</dbReference>
<sequence length="327" mass="34175">MLGSELDPAGANPPARLRQRVLTEATVAGRGGYRRPRFALPSMGWRLGVAGGLAAVVTAGVLVTQVVPFGGHAPASRASAADILHDAASLAQHGPMLTVRGDQFVYADSIATATQLSQGQGGDSSQVTTSNERRAWLSVDGTGDGLIRQHPRSDAGGWQEIPLPGCRGGVEKQTKGEQTVSQPCKPIPNYRGDLPTDADGMRALLYRNAGGTKNPRDQEAFTAAGDLIREAYLSPASLAAVFNAVAKIPGVTVVGNVTDEAGRGGVAVALTEVQGQRQELIFDRGTHAFLGERLVQVRNEDGLKAGQVLESTAVLKVTIVDRVGQTS</sequence>
<protein>
    <recommendedName>
        <fullName evidence="3">CU044_5270 family protein</fullName>
    </recommendedName>
</protein>
<comment type="caution">
    <text evidence="1">The sequence shown here is derived from an EMBL/GenBank/DDBJ whole genome shotgun (WGS) entry which is preliminary data.</text>
</comment>
<evidence type="ECO:0000313" key="2">
    <source>
        <dbReference type="Proteomes" id="UP000642748"/>
    </source>
</evidence>
<evidence type="ECO:0000313" key="1">
    <source>
        <dbReference type="EMBL" id="GIH12981.1"/>
    </source>
</evidence>
<gene>
    <name evidence="1" type="ORF">Raf01_11530</name>
</gene>
<proteinExistence type="predicted"/>